<feature type="signal peptide" evidence="1">
    <location>
        <begin position="1"/>
        <end position="27"/>
    </location>
</feature>
<dbReference type="Proteomes" id="UP001177769">
    <property type="component" value="Chromosome"/>
</dbReference>
<dbReference type="KEGG" id="pais:PFX98_15915"/>
<name>A0AA95NB14_9BURK</name>
<keyword evidence="3" id="KW-1185">Reference proteome</keyword>
<proteinExistence type="predicted"/>
<evidence type="ECO:0000256" key="1">
    <source>
        <dbReference type="SAM" id="SignalP"/>
    </source>
</evidence>
<dbReference type="AlphaFoldDB" id="A0AA95NB14"/>
<gene>
    <name evidence="2" type="ORF">PFX98_15915</name>
</gene>
<feature type="chain" id="PRO_5041687624" evidence="1">
    <location>
        <begin position="28"/>
        <end position="132"/>
    </location>
</feature>
<protein>
    <submittedName>
        <fullName evidence="2">Uncharacterized protein</fullName>
    </submittedName>
</protein>
<reference evidence="2" key="1">
    <citation type="submission" date="2023-01" db="EMBL/GenBank/DDBJ databases">
        <title>Whole genome sequence of Paucibacter sp. S2-9 isolated from pond sediment.</title>
        <authorList>
            <person name="Jung J.Y."/>
        </authorList>
    </citation>
    <scope>NUCLEOTIDE SEQUENCE</scope>
    <source>
        <strain evidence="2">S2-9</strain>
    </source>
</reference>
<evidence type="ECO:0000313" key="3">
    <source>
        <dbReference type="Proteomes" id="UP001177769"/>
    </source>
</evidence>
<dbReference type="EMBL" id="CP116346">
    <property type="protein sequence ID" value="WIT10393.1"/>
    <property type="molecule type" value="Genomic_DNA"/>
</dbReference>
<keyword evidence="1" id="KW-0732">Signal</keyword>
<evidence type="ECO:0000313" key="2">
    <source>
        <dbReference type="EMBL" id="WIT10393.1"/>
    </source>
</evidence>
<sequence length="132" mass="14599">MRAGRVRSSTLLGTLLGALLLASSARAELIELGWSDAGRFERKLSVAPGKFAEVCGPLKAGQRVDWAYHSDAPLNFNIHYHLGKEVRYPARVEQSAQEQGSLAVESAQDYCWMWSNKSKQALQLNLQLGLIQ</sequence>
<dbReference type="RefSeq" id="WP_285231461.1">
    <property type="nucleotide sequence ID" value="NZ_CP116346.1"/>
</dbReference>
<organism evidence="2 3">
    <name type="scientific">Paucibacter sediminis</name>
    <dbReference type="NCBI Taxonomy" id="3019553"/>
    <lineage>
        <taxon>Bacteria</taxon>
        <taxon>Pseudomonadati</taxon>
        <taxon>Pseudomonadota</taxon>
        <taxon>Betaproteobacteria</taxon>
        <taxon>Burkholderiales</taxon>
        <taxon>Sphaerotilaceae</taxon>
        <taxon>Roseateles</taxon>
    </lineage>
</organism>
<accession>A0AA95NB14</accession>